<accession>A0ACC1JE53</accession>
<dbReference type="EMBL" id="JANBPW010000625">
    <property type="protein sequence ID" value="KAJ1948797.1"/>
    <property type="molecule type" value="Genomic_DNA"/>
</dbReference>
<evidence type="ECO:0000313" key="1">
    <source>
        <dbReference type="EMBL" id="KAJ1948797.1"/>
    </source>
</evidence>
<evidence type="ECO:0000313" key="2">
    <source>
        <dbReference type="Proteomes" id="UP001150603"/>
    </source>
</evidence>
<proteinExistence type="predicted"/>
<dbReference type="Proteomes" id="UP001150603">
    <property type="component" value="Unassembled WGS sequence"/>
</dbReference>
<sequence length="683" mass="76918">MYLYKLYVGLANVVTTQPKTKRINIFQQSLAGDLQHLSTQKKHRRQAREFTEQTQQLAGLLRTTSDYRFGRIQLEWFRVQKGSSNSNSNMQGARAGPSAAFEAIPEVSAECEIGILRLFRSEQQISEPQPITNPAEASSSLPSRESSTPANAQTGRPRVLAVLAVPGYMTPTDFLSFVAPFHDRIEHFRVLRDSSPNHYMIVMRFISSADADEFYQYYNGKTFSPLEPENCHVVYISQVGCEYTEIAVRDIEGDGRMKATEQLFMQPKWDSGDDKELPTCPVCLERLDSSASGLLTIMCQHTFHCRCLAKWGDGNCPVCRYSQTSPFVDQERFQQAVGSFPQIHLADIPTHRASGSHSPSHGGHSANNRCSVCQGDTDLWICLICGTIGCGRYVNGHAKDHFSQTQHPYSMELESQRVWDYVGDGYVHRLLQNKADGKLVELSAPAHPNPASAALAGTSRLTHDVPLDSKTAQQVPGSSADVYFEAREKLDAVTEEYEILLTSQLESQREHYEIQLARQQHQNARWPKQYADLERKFAELEAKHTALAAAQTRHEAQLQKDADKQHERLGAERREWAEERKRLEASVAKWVKKSTDDARLLAEEKALSKHLMENQTKLNELNEHMSRRMDDLMEEVRDLQFYVSAQEKVKNSGGSLEGASVVGVAEAPPPKSKGKGKRRIPRK</sequence>
<gene>
    <name evidence="1" type="ORF">FBU59_001428</name>
</gene>
<keyword evidence="2" id="KW-1185">Reference proteome</keyword>
<protein>
    <submittedName>
        <fullName evidence="1">Uncharacterized protein</fullName>
    </submittedName>
</protein>
<organism evidence="1 2">
    <name type="scientific">Linderina macrospora</name>
    <dbReference type="NCBI Taxonomy" id="4868"/>
    <lineage>
        <taxon>Eukaryota</taxon>
        <taxon>Fungi</taxon>
        <taxon>Fungi incertae sedis</taxon>
        <taxon>Zoopagomycota</taxon>
        <taxon>Kickxellomycotina</taxon>
        <taxon>Kickxellomycetes</taxon>
        <taxon>Kickxellales</taxon>
        <taxon>Kickxellaceae</taxon>
        <taxon>Linderina</taxon>
    </lineage>
</organism>
<comment type="caution">
    <text evidence="1">The sequence shown here is derived from an EMBL/GenBank/DDBJ whole genome shotgun (WGS) entry which is preliminary data.</text>
</comment>
<name>A0ACC1JE53_9FUNG</name>
<reference evidence="1" key="1">
    <citation type="submission" date="2022-07" db="EMBL/GenBank/DDBJ databases">
        <title>Phylogenomic reconstructions and comparative analyses of Kickxellomycotina fungi.</title>
        <authorList>
            <person name="Reynolds N.K."/>
            <person name="Stajich J.E."/>
            <person name="Barry K."/>
            <person name="Grigoriev I.V."/>
            <person name="Crous P."/>
            <person name="Smith M.E."/>
        </authorList>
    </citation>
    <scope>NUCLEOTIDE SEQUENCE</scope>
    <source>
        <strain evidence="1">NRRL 5244</strain>
    </source>
</reference>